<gene>
    <name evidence="8" type="ORF">P4H66_07440</name>
</gene>
<sequence length="420" mass="45696">MLWREKKYAWFLLIFLWCFGFAGSLSRFVISYYQGEITSSLGVGRNFLGTTWSVATFIGALCAPLGGLLVDRFGVKKVMVLVSSCQILSIITVLTLQNELGYFIGNGLFAGFVGLGASTSYVLVTGWFRHHRAKALAVLGSSTSLGFAVMVPVLANWEGLNWIKVYQVLLLISLIFIPCIIFVLREHQKADSTDEDYVTAMSSPSESTNKPTAKWLTGMRIFTQMLRHPVYLVVAFGILTCGISMGTVEMNLVSIHQQAHVSTAMISSAMSLLGLLEVFGGITFSFLLDHTSRTKALAILYLLRTAAFTLLILHFPVSPVLFSLIFGATYVGAVPGAILVAREYLGGTDKNMGLHTGILLLVHQLGGGLAAMGGGFNFDYAHNYQILIGLNLLLSLLVCAGYFRVQSRNKAETAAESLAQ</sequence>
<dbReference type="PANTHER" id="PTHR11360:SF284">
    <property type="entry name" value="EG:103B4.3 PROTEIN-RELATED"/>
    <property type="match status" value="1"/>
</dbReference>
<dbReference type="SUPFAM" id="SSF103473">
    <property type="entry name" value="MFS general substrate transporter"/>
    <property type="match status" value="1"/>
</dbReference>
<feature type="transmembrane region" description="Helical" evidence="6">
    <location>
        <begin position="102"/>
        <end position="124"/>
    </location>
</feature>
<dbReference type="InterPro" id="IPR011701">
    <property type="entry name" value="MFS"/>
</dbReference>
<dbReference type="EMBL" id="JARLKZ010000005">
    <property type="protein sequence ID" value="MEC0239693.1"/>
    <property type="molecule type" value="Genomic_DNA"/>
</dbReference>
<comment type="caution">
    <text evidence="8">The sequence shown here is derived from an EMBL/GenBank/DDBJ whole genome shotgun (WGS) entry which is preliminary data.</text>
</comment>
<dbReference type="Proteomes" id="UP001344632">
    <property type="component" value="Unassembled WGS sequence"/>
</dbReference>
<feature type="transmembrane region" description="Helical" evidence="6">
    <location>
        <begin position="268"/>
        <end position="289"/>
    </location>
</feature>
<dbReference type="Pfam" id="PF07690">
    <property type="entry name" value="MFS_1"/>
    <property type="match status" value="1"/>
</dbReference>
<dbReference type="InterPro" id="IPR050327">
    <property type="entry name" value="Proton-linked_MCT"/>
</dbReference>
<dbReference type="Gene3D" id="1.20.1250.20">
    <property type="entry name" value="MFS general substrate transporter like domains"/>
    <property type="match status" value="2"/>
</dbReference>
<evidence type="ECO:0000313" key="8">
    <source>
        <dbReference type="EMBL" id="MEC0239693.1"/>
    </source>
</evidence>
<feature type="transmembrane region" description="Helical" evidence="6">
    <location>
        <begin position="50"/>
        <end position="71"/>
    </location>
</feature>
<evidence type="ECO:0000256" key="5">
    <source>
        <dbReference type="ARBA" id="ARBA00023136"/>
    </source>
</evidence>
<dbReference type="PROSITE" id="PS50850">
    <property type="entry name" value="MFS"/>
    <property type="match status" value="1"/>
</dbReference>
<feature type="transmembrane region" description="Helical" evidence="6">
    <location>
        <begin position="384"/>
        <end position="403"/>
    </location>
</feature>
<evidence type="ECO:0000256" key="6">
    <source>
        <dbReference type="SAM" id="Phobius"/>
    </source>
</evidence>
<evidence type="ECO:0000256" key="4">
    <source>
        <dbReference type="ARBA" id="ARBA00022989"/>
    </source>
</evidence>
<dbReference type="PANTHER" id="PTHR11360">
    <property type="entry name" value="MONOCARBOXYLATE TRANSPORTER"/>
    <property type="match status" value="1"/>
</dbReference>
<feature type="transmembrane region" description="Helical" evidence="6">
    <location>
        <begin position="321"/>
        <end position="341"/>
    </location>
</feature>
<feature type="transmembrane region" description="Helical" evidence="6">
    <location>
        <begin position="136"/>
        <end position="157"/>
    </location>
</feature>
<keyword evidence="5 6" id="KW-0472">Membrane</keyword>
<keyword evidence="9" id="KW-1185">Reference proteome</keyword>
<feature type="transmembrane region" description="Helical" evidence="6">
    <location>
        <begin position="353"/>
        <end position="372"/>
    </location>
</feature>
<comment type="subcellular location">
    <subcellularLocation>
        <location evidence="1">Cell membrane</location>
        <topology evidence="1">Multi-pass membrane protein</topology>
    </subcellularLocation>
</comment>
<protein>
    <submittedName>
        <fullName evidence="8">MFS transporter</fullName>
    </submittedName>
</protein>
<keyword evidence="3 6" id="KW-0812">Transmembrane</keyword>
<keyword evidence="2" id="KW-0813">Transport</keyword>
<evidence type="ECO:0000313" key="9">
    <source>
        <dbReference type="Proteomes" id="UP001344632"/>
    </source>
</evidence>
<dbReference type="InterPro" id="IPR036259">
    <property type="entry name" value="MFS_trans_sf"/>
</dbReference>
<feature type="transmembrane region" description="Helical" evidence="6">
    <location>
        <begin position="229"/>
        <end position="248"/>
    </location>
</feature>
<keyword evidence="4 6" id="KW-1133">Transmembrane helix</keyword>
<organism evidence="8 9">
    <name type="scientific">Paenibacillus dokdonensis</name>
    <dbReference type="NCBI Taxonomy" id="2567944"/>
    <lineage>
        <taxon>Bacteria</taxon>
        <taxon>Bacillati</taxon>
        <taxon>Bacillota</taxon>
        <taxon>Bacilli</taxon>
        <taxon>Bacillales</taxon>
        <taxon>Paenibacillaceae</taxon>
        <taxon>Paenibacillus</taxon>
    </lineage>
</organism>
<feature type="transmembrane region" description="Helical" evidence="6">
    <location>
        <begin position="78"/>
        <end position="96"/>
    </location>
</feature>
<dbReference type="RefSeq" id="WP_326086920.1">
    <property type="nucleotide sequence ID" value="NZ_JARLKZ010000005.1"/>
</dbReference>
<evidence type="ECO:0000256" key="1">
    <source>
        <dbReference type="ARBA" id="ARBA00004651"/>
    </source>
</evidence>
<evidence type="ECO:0000256" key="3">
    <source>
        <dbReference type="ARBA" id="ARBA00022692"/>
    </source>
</evidence>
<accession>A0ABU6GKF0</accession>
<proteinExistence type="predicted"/>
<feature type="transmembrane region" description="Helical" evidence="6">
    <location>
        <begin position="163"/>
        <end position="184"/>
    </location>
</feature>
<dbReference type="InterPro" id="IPR020846">
    <property type="entry name" value="MFS_dom"/>
</dbReference>
<evidence type="ECO:0000256" key="2">
    <source>
        <dbReference type="ARBA" id="ARBA00022448"/>
    </source>
</evidence>
<evidence type="ECO:0000259" key="7">
    <source>
        <dbReference type="PROSITE" id="PS50850"/>
    </source>
</evidence>
<feature type="domain" description="Major facilitator superfamily (MFS) profile" evidence="7">
    <location>
        <begin position="12"/>
        <end position="408"/>
    </location>
</feature>
<name>A0ABU6GKF0_9BACL</name>
<reference evidence="8 9" key="1">
    <citation type="submission" date="2023-03" db="EMBL/GenBank/DDBJ databases">
        <title>Bacillus Genome Sequencing.</title>
        <authorList>
            <person name="Dunlap C."/>
        </authorList>
    </citation>
    <scope>NUCLEOTIDE SEQUENCE [LARGE SCALE GENOMIC DNA]</scope>
    <source>
        <strain evidence="8 9">BD-525</strain>
    </source>
</reference>
<feature type="transmembrane region" description="Helical" evidence="6">
    <location>
        <begin position="296"/>
        <end position="315"/>
    </location>
</feature>